<dbReference type="EMBL" id="JBCHKQ010000001">
    <property type="protein sequence ID" value="MEM5947041.1"/>
    <property type="molecule type" value="Genomic_DNA"/>
</dbReference>
<sequence>MIFYVFYLMRVIFIFLFMVLFFSCSTVYYSVTVTLPSVPSSWDLLDIDYSLFVITDSAYELFVDNKELSKDLELMLPVFSYAVFLLMPRFAGRIDILYPAGGVILPGENPFVSLRWEDGAVVSVLYELVREGFSLSSFNVKRLLEESERRVSSPIFLDKLRLRDAILTGDFSVYDVSEKDCFSVLLDFGSYVWVSADPLNVGSFYGSMEVVLPEGVSRFVSVDTGEIFSVLVDERGRAESVVF</sequence>
<dbReference type="RefSeq" id="WP_420068495.1">
    <property type="nucleotide sequence ID" value="NZ_JBCHKQ010000001.1"/>
</dbReference>
<evidence type="ECO:0000256" key="1">
    <source>
        <dbReference type="SAM" id="Phobius"/>
    </source>
</evidence>
<evidence type="ECO:0000313" key="3">
    <source>
        <dbReference type="Proteomes" id="UP001466331"/>
    </source>
</evidence>
<organism evidence="2 3">
    <name type="scientific">Rarispira pelagica</name>
    <dbReference type="NCBI Taxonomy" id="3141764"/>
    <lineage>
        <taxon>Bacteria</taxon>
        <taxon>Pseudomonadati</taxon>
        <taxon>Spirochaetota</taxon>
        <taxon>Spirochaetia</taxon>
        <taxon>Winmispirales</taxon>
        <taxon>Winmispiraceae</taxon>
        <taxon>Rarispira</taxon>
    </lineage>
</organism>
<feature type="transmembrane region" description="Helical" evidence="1">
    <location>
        <begin position="7"/>
        <end position="31"/>
    </location>
</feature>
<name>A0ABU9U9A0_9SPIR</name>
<accession>A0ABU9U9A0</accession>
<dbReference type="Proteomes" id="UP001466331">
    <property type="component" value="Unassembled WGS sequence"/>
</dbReference>
<keyword evidence="1" id="KW-0812">Transmembrane</keyword>
<gene>
    <name evidence="2" type="ORF">WKV44_00630</name>
</gene>
<comment type="caution">
    <text evidence="2">The sequence shown here is derived from an EMBL/GenBank/DDBJ whole genome shotgun (WGS) entry which is preliminary data.</text>
</comment>
<evidence type="ECO:0008006" key="4">
    <source>
        <dbReference type="Google" id="ProtNLM"/>
    </source>
</evidence>
<keyword evidence="1" id="KW-1133">Transmembrane helix</keyword>
<proteinExistence type="predicted"/>
<protein>
    <recommendedName>
        <fullName evidence="4">Lipoprotein</fullName>
    </recommendedName>
</protein>
<evidence type="ECO:0000313" key="2">
    <source>
        <dbReference type="EMBL" id="MEM5947041.1"/>
    </source>
</evidence>
<reference evidence="2 3" key="1">
    <citation type="submission" date="2024-03" db="EMBL/GenBank/DDBJ databases">
        <title>Ignisphaera cupida sp. nov., a hyperthermophilic hydrolytic archaeon from a hot spring of Kamchatka, and proposal of Ignisphaeraceae fam. nov.</title>
        <authorList>
            <person name="Podosokorskaya O.A."/>
            <person name="Elcheninov A.G."/>
            <person name="Maltseva A.I."/>
            <person name="Zayulina K.S."/>
            <person name="Novikov A."/>
            <person name="Merkel A.Y."/>
        </authorList>
    </citation>
    <scope>NUCLEOTIDE SEQUENCE [LARGE SCALE GENOMIC DNA]</scope>
    <source>
        <strain evidence="2 3">38H-sp</strain>
    </source>
</reference>
<keyword evidence="1" id="KW-0472">Membrane</keyword>
<keyword evidence="3" id="KW-1185">Reference proteome</keyword>